<evidence type="ECO:0000256" key="1">
    <source>
        <dbReference type="SAM" id="MobiDB-lite"/>
    </source>
</evidence>
<accession>A0ABW3VQF8</accession>
<organism evidence="2 3">
    <name type="scientific">Pseudonocardia benzenivorans</name>
    <dbReference type="NCBI Taxonomy" id="228005"/>
    <lineage>
        <taxon>Bacteria</taxon>
        <taxon>Bacillati</taxon>
        <taxon>Actinomycetota</taxon>
        <taxon>Actinomycetes</taxon>
        <taxon>Pseudonocardiales</taxon>
        <taxon>Pseudonocardiaceae</taxon>
        <taxon>Pseudonocardia</taxon>
    </lineage>
</organism>
<evidence type="ECO:0000313" key="2">
    <source>
        <dbReference type="EMBL" id="MFD1236591.1"/>
    </source>
</evidence>
<sequence>MSNPPHSGDDAARERDEAARAAGPQTSSTDASEAAGSQTAGSPGSQTAGSEAAGSGAPGSGAPAGDSDADAGVDSPTLQQGVPAATPSSPADVEATGETAAQIPAQGGEILQPGASAHPGEPAAGSPQAAVPPQGAPGQADAQAQTWGAPAADQPAAQAQ</sequence>
<gene>
    <name evidence="2" type="ORF">ACFQ34_25175</name>
</gene>
<evidence type="ECO:0000313" key="3">
    <source>
        <dbReference type="Proteomes" id="UP001597182"/>
    </source>
</evidence>
<dbReference type="Proteomes" id="UP001597182">
    <property type="component" value="Unassembled WGS sequence"/>
</dbReference>
<name>A0ABW3VQF8_9PSEU</name>
<feature type="region of interest" description="Disordered" evidence="1">
    <location>
        <begin position="1"/>
        <end position="160"/>
    </location>
</feature>
<keyword evidence="3" id="KW-1185">Reference proteome</keyword>
<feature type="compositionally biased region" description="Low complexity" evidence="1">
    <location>
        <begin position="122"/>
        <end position="160"/>
    </location>
</feature>
<feature type="non-terminal residue" evidence="2">
    <location>
        <position position="160"/>
    </location>
</feature>
<comment type="caution">
    <text evidence="2">The sequence shown here is derived from an EMBL/GenBank/DDBJ whole genome shotgun (WGS) entry which is preliminary data.</text>
</comment>
<feature type="compositionally biased region" description="Polar residues" evidence="1">
    <location>
        <begin position="24"/>
        <end position="43"/>
    </location>
</feature>
<feature type="compositionally biased region" description="Basic and acidic residues" evidence="1">
    <location>
        <begin position="7"/>
        <end position="19"/>
    </location>
</feature>
<proteinExistence type="predicted"/>
<reference evidence="3" key="1">
    <citation type="journal article" date="2019" name="Int. J. Syst. Evol. Microbiol.">
        <title>The Global Catalogue of Microorganisms (GCM) 10K type strain sequencing project: providing services to taxonomists for standard genome sequencing and annotation.</title>
        <authorList>
            <consortium name="The Broad Institute Genomics Platform"/>
            <consortium name="The Broad Institute Genome Sequencing Center for Infectious Disease"/>
            <person name="Wu L."/>
            <person name="Ma J."/>
        </authorList>
    </citation>
    <scope>NUCLEOTIDE SEQUENCE [LARGE SCALE GENOMIC DNA]</scope>
    <source>
        <strain evidence="3">CCUG 49018</strain>
    </source>
</reference>
<feature type="compositionally biased region" description="Low complexity" evidence="1">
    <location>
        <begin position="44"/>
        <end position="76"/>
    </location>
</feature>
<dbReference type="EMBL" id="JBHTMB010000235">
    <property type="protein sequence ID" value="MFD1236591.1"/>
    <property type="molecule type" value="Genomic_DNA"/>
</dbReference>
<protein>
    <submittedName>
        <fullName evidence="2">Uncharacterized protein</fullName>
    </submittedName>
</protein>